<gene>
    <name evidence="5" type="ORF">BCL74_2186</name>
</gene>
<dbReference type="SMART" id="SM00267">
    <property type="entry name" value="GGDEF"/>
    <property type="match status" value="1"/>
</dbReference>
<dbReference type="PANTHER" id="PTHR44757:SF2">
    <property type="entry name" value="BIOFILM ARCHITECTURE MAINTENANCE PROTEIN MBAA"/>
    <property type="match status" value="1"/>
</dbReference>
<dbReference type="CDD" id="cd00130">
    <property type="entry name" value="PAS"/>
    <property type="match status" value="1"/>
</dbReference>
<dbReference type="InterPro" id="IPR043128">
    <property type="entry name" value="Rev_trsase/Diguanyl_cyclase"/>
</dbReference>
<dbReference type="CDD" id="cd01949">
    <property type="entry name" value="GGDEF"/>
    <property type="match status" value="1"/>
</dbReference>
<dbReference type="Gene3D" id="3.20.20.450">
    <property type="entry name" value="EAL domain"/>
    <property type="match status" value="1"/>
</dbReference>
<dbReference type="Proteomes" id="UP000277424">
    <property type="component" value="Unassembled WGS sequence"/>
</dbReference>
<dbReference type="InterPro" id="IPR000700">
    <property type="entry name" value="PAS-assoc_C"/>
</dbReference>
<feature type="domain" description="PAC" evidence="2">
    <location>
        <begin position="345"/>
        <end position="397"/>
    </location>
</feature>
<dbReference type="SUPFAM" id="SSF55073">
    <property type="entry name" value="Nucleotide cyclase"/>
    <property type="match status" value="1"/>
</dbReference>
<dbReference type="InterPro" id="IPR000014">
    <property type="entry name" value="PAS"/>
</dbReference>
<dbReference type="InterPro" id="IPR001610">
    <property type="entry name" value="PAC"/>
</dbReference>
<dbReference type="InterPro" id="IPR029787">
    <property type="entry name" value="Nucleotide_cyclase"/>
</dbReference>
<dbReference type="PROSITE" id="PS50883">
    <property type="entry name" value="EAL"/>
    <property type="match status" value="1"/>
</dbReference>
<dbReference type="InterPro" id="IPR013655">
    <property type="entry name" value="PAS_fold_3"/>
</dbReference>
<dbReference type="PROSITE" id="PS50112">
    <property type="entry name" value="PAS"/>
    <property type="match status" value="1"/>
</dbReference>
<dbReference type="SMART" id="SM00091">
    <property type="entry name" value="PAS"/>
    <property type="match status" value="3"/>
</dbReference>
<dbReference type="InterPro" id="IPR035965">
    <property type="entry name" value="PAS-like_dom_sf"/>
</dbReference>
<protein>
    <submittedName>
        <fullName evidence="5">PAS domain S-box-containing protein/diguanylate cyclase (GGDEF)-like protein</fullName>
    </submittedName>
</protein>
<feature type="domain" description="EAL" evidence="3">
    <location>
        <begin position="573"/>
        <end position="829"/>
    </location>
</feature>
<dbReference type="Pfam" id="PF00990">
    <property type="entry name" value="GGDEF"/>
    <property type="match status" value="1"/>
</dbReference>
<dbReference type="PROSITE" id="PS50887">
    <property type="entry name" value="GGDEF"/>
    <property type="match status" value="1"/>
</dbReference>
<dbReference type="FunFam" id="3.20.20.450:FF:000001">
    <property type="entry name" value="Cyclic di-GMP phosphodiesterase yahA"/>
    <property type="match status" value="1"/>
</dbReference>
<dbReference type="CDD" id="cd01948">
    <property type="entry name" value="EAL"/>
    <property type="match status" value="1"/>
</dbReference>
<dbReference type="InterPro" id="IPR035919">
    <property type="entry name" value="EAL_sf"/>
</dbReference>
<evidence type="ECO:0000259" key="2">
    <source>
        <dbReference type="PROSITE" id="PS50113"/>
    </source>
</evidence>
<dbReference type="Gene3D" id="3.30.70.270">
    <property type="match status" value="1"/>
</dbReference>
<reference evidence="5 6" key="1">
    <citation type="submission" date="2018-10" db="EMBL/GenBank/DDBJ databases">
        <title>Comparative analysis of microorganisms from saline springs in Andes Mountain Range, Colombia.</title>
        <authorList>
            <person name="Rubin E."/>
        </authorList>
    </citation>
    <scope>NUCLEOTIDE SEQUENCE [LARGE SCALE GENOMIC DNA]</scope>
    <source>
        <strain evidence="5 6">USBA 36</strain>
    </source>
</reference>
<dbReference type="AlphaFoldDB" id="A0A420WGY0"/>
<dbReference type="InterPro" id="IPR001633">
    <property type="entry name" value="EAL_dom"/>
</dbReference>
<feature type="domain" description="PAS" evidence="1">
    <location>
        <begin position="269"/>
        <end position="341"/>
    </location>
</feature>
<evidence type="ECO:0000259" key="4">
    <source>
        <dbReference type="PROSITE" id="PS50887"/>
    </source>
</evidence>
<dbReference type="NCBIfam" id="TIGR00229">
    <property type="entry name" value="sensory_box"/>
    <property type="match status" value="1"/>
</dbReference>
<dbReference type="Gene3D" id="3.30.450.20">
    <property type="entry name" value="PAS domain"/>
    <property type="match status" value="3"/>
</dbReference>
<organism evidence="5 6">
    <name type="scientific">Oceanibaculum indicum</name>
    <dbReference type="NCBI Taxonomy" id="526216"/>
    <lineage>
        <taxon>Bacteria</taxon>
        <taxon>Pseudomonadati</taxon>
        <taxon>Pseudomonadota</taxon>
        <taxon>Alphaproteobacteria</taxon>
        <taxon>Rhodospirillales</taxon>
        <taxon>Oceanibaculaceae</taxon>
        <taxon>Oceanibaculum</taxon>
    </lineage>
</organism>
<dbReference type="OrthoDB" id="7251575at2"/>
<dbReference type="InterPro" id="IPR000160">
    <property type="entry name" value="GGDEF_dom"/>
</dbReference>
<sequence>MVNRSPAVVTLPETGDLLHIVLDGLDEGVAYFDAANNLLVANRQYRAFYPHLESLCNPGTPYHDILAADAAERLEHGLIDDADSWVRQRLLAAKEGRHLFLQRQGDGRWLRISERRTEDGGLISMQTDVTDQRHREDELERYAGMLQNTLENISQGIVAYDDEMRMTFWNERYAQLVDLPPQFRMVGTPLIDQLRYVAQRGDYGPGDPEELAMATFRQSTKRNGNVYERTTPRGQTLEIRTTPIPGGGIVATFTEITERKASEEALRRSEERYALAAAGANDGLWDWDLKENRIFFSRRWKEMLGYNDQEIGDAPEEWFSRIHPSDVQQVTAQLDAHLAGASSHFESEHRMLHADGRYHWMLIRGQAVRDMAEKTQRIAGSQTDITSRKIAEERVQHDALHDTLTGLPNRTLLTDRLRQALARSRRSGQDMRFAVLLIDLDRFKVVNESMGHLRGDEMLVSLALRLGEKVRAGDTLARLGGDEFAILLEDVASPDEALAFARDVLDTVSQPFQLDGKEIVSTASIGVAMWDPSYGKAEDILRDADLAMYSAKSDGKAQVALFHANMHKRAVAMLDLENDLRRALDRDEMLLHYQPIISLDSGKIVGVEALVRWHHTDRGVLSPLDFIPLAEETGLIVPIGEWVLRRACEQMAHWHREFPDRPPLQVNVNLSSRQFAKTDLVDSVTQVLAETALDPARLKLEITESALMENAQRSAHILEQFKRRDIQLSIDDFGIGYSSLAYLRTFPIDTIKIDKSFIIDMVTNRDNLEIVRTIAALAQNLNLDVIAEGVEAPDQLAQLRALGIEYAQGYLFSRPLDTAAITALLRQNPAW</sequence>
<dbReference type="PANTHER" id="PTHR44757">
    <property type="entry name" value="DIGUANYLATE CYCLASE DGCP"/>
    <property type="match status" value="1"/>
</dbReference>
<proteinExistence type="predicted"/>
<dbReference type="RefSeq" id="WP_121219925.1">
    <property type="nucleotide sequence ID" value="NZ_RBIG01000002.1"/>
</dbReference>
<evidence type="ECO:0000313" key="6">
    <source>
        <dbReference type="Proteomes" id="UP000277424"/>
    </source>
</evidence>
<feature type="domain" description="GGDEF" evidence="4">
    <location>
        <begin position="431"/>
        <end position="564"/>
    </location>
</feature>
<dbReference type="InterPro" id="IPR052155">
    <property type="entry name" value="Biofilm_reg_signaling"/>
</dbReference>
<dbReference type="SMART" id="SM00086">
    <property type="entry name" value="PAC"/>
    <property type="match status" value="2"/>
</dbReference>
<evidence type="ECO:0000259" key="3">
    <source>
        <dbReference type="PROSITE" id="PS50883"/>
    </source>
</evidence>
<dbReference type="Pfam" id="PF00563">
    <property type="entry name" value="EAL"/>
    <property type="match status" value="1"/>
</dbReference>
<dbReference type="SUPFAM" id="SSF55785">
    <property type="entry name" value="PYP-like sensor domain (PAS domain)"/>
    <property type="match status" value="2"/>
</dbReference>
<dbReference type="SMART" id="SM00052">
    <property type="entry name" value="EAL"/>
    <property type="match status" value="1"/>
</dbReference>
<evidence type="ECO:0000259" key="1">
    <source>
        <dbReference type="PROSITE" id="PS50112"/>
    </source>
</evidence>
<accession>A0A420WGY0</accession>
<name>A0A420WGY0_9PROT</name>
<dbReference type="EMBL" id="RBIG01000002">
    <property type="protein sequence ID" value="RKQ70243.1"/>
    <property type="molecule type" value="Genomic_DNA"/>
</dbReference>
<comment type="caution">
    <text evidence="5">The sequence shown here is derived from an EMBL/GenBank/DDBJ whole genome shotgun (WGS) entry which is preliminary data.</text>
</comment>
<dbReference type="NCBIfam" id="TIGR00254">
    <property type="entry name" value="GGDEF"/>
    <property type="match status" value="1"/>
</dbReference>
<dbReference type="Pfam" id="PF12860">
    <property type="entry name" value="PAS_7"/>
    <property type="match status" value="2"/>
</dbReference>
<dbReference type="SUPFAM" id="SSF141868">
    <property type="entry name" value="EAL domain-like"/>
    <property type="match status" value="1"/>
</dbReference>
<dbReference type="Pfam" id="PF08447">
    <property type="entry name" value="PAS_3"/>
    <property type="match status" value="1"/>
</dbReference>
<dbReference type="PROSITE" id="PS50113">
    <property type="entry name" value="PAC"/>
    <property type="match status" value="1"/>
</dbReference>
<evidence type="ECO:0000313" key="5">
    <source>
        <dbReference type="EMBL" id="RKQ70243.1"/>
    </source>
</evidence>